<dbReference type="AlphaFoldDB" id="A0A2T7PRX2"/>
<evidence type="ECO:0000256" key="10">
    <source>
        <dbReference type="SAM" id="SignalP"/>
    </source>
</evidence>
<dbReference type="GO" id="GO:0098553">
    <property type="term" value="C:lumenal side of endoplasmic reticulum membrane"/>
    <property type="evidence" value="ECO:0007669"/>
    <property type="project" value="TreeGrafter"/>
</dbReference>
<keyword evidence="4" id="KW-0967">Endosome</keyword>
<dbReference type="SUPFAM" id="SSF52025">
    <property type="entry name" value="PA domain"/>
    <property type="match status" value="1"/>
</dbReference>
<keyword evidence="13" id="KW-1185">Reference proteome</keyword>
<dbReference type="InterPro" id="IPR007369">
    <property type="entry name" value="Peptidase_A22B_SPP"/>
</dbReference>
<evidence type="ECO:0000256" key="5">
    <source>
        <dbReference type="ARBA" id="ARBA00022801"/>
    </source>
</evidence>
<evidence type="ECO:0000313" key="12">
    <source>
        <dbReference type="EMBL" id="PVD36174.1"/>
    </source>
</evidence>
<reference evidence="12 13" key="1">
    <citation type="submission" date="2018-04" db="EMBL/GenBank/DDBJ databases">
        <title>The genome of golden apple snail Pomacea canaliculata provides insight into stress tolerance and invasive adaptation.</title>
        <authorList>
            <person name="Liu C."/>
            <person name="Liu B."/>
            <person name="Ren Y."/>
            <person name="Zhang Y."/>
            <person name="Wang H."/>
            <person name="Li S."/>
            <person name="Jiang F."/>
            <person name="Yin L."/>
            <person name="Zhang G."/>
            <person name="Qian W."/>
            <person name="Fan W."/>
        </authorList>
    </citation>
    <scope>NUCLEOTIDE SEQUENCE [LARGE SCALE GENOMIC DNA]</scope>
    <source>
        <strain evidence="12">SZHN2017</strain>
        <tissue evidence="12">Muscle</tissue>
    </source>
</reference>
<dbReference type="Gene3D" id="3.50.30.30">
    <property type="match status" value="1"/>
</dbReference>
<feature type="transmembrane region" description="Helical" evidence="9">
    <location>
        <begin position="210"/>
        <end position="241"/>
    </location>
</feature>
<feature type="transmembrane region" description="Helical" evidence="9">
    <location>
        <begin position="449"/>
        <end position="473"/>
    </location>
</feature>
<feature type="transmembrane region" description="Helical" evidence="9">
    <location>
        <begin position="414"/>
        <end position="437"/>
    </location>
</feature>
<keyword evidence="6 9" id="KW-1133">Transmembrane helix</keyword>
<feature type="compositionally biased region" description="Acidic residues" evidence="8">
    <location>
        <begin position="532"/>
        <end position="541"/>
    </location>
</feature>
<dbReference type="InterPro" id="IPR006639">
    <property type="entry name" value="Preselin/SPP"/>
</dbReference>
<evidence type="ECO:0000313" key="13">
    <source>
        <dbReference type="Proteomes" id="UP000245119"/>
    </source>
</evidence>
<feature type="transmembrane region" description="Helical" evidence="9">
    <location>
        <begin position="319"/>
        <end position="337"/>
    </location>
</feature>
<dbReference type="InterPro" id="IPR046450">
    <property type="entry name" value="PA_dom_sf"/>
</dbReference>
<dbReference type="GO" id="GO:0098554">
    <property type="term" value="C:cytoplasmic side of endoplasmic reticulum membrane"/>
    <property type="evidence" value="ECO:0007669"/>
    <property type="project" value="TreeGrafter"/>
</dbReference>
<dbReference type="EMBL" id="PZQS01000002">
    <property type="protein sequence ID" value="PVD36174.1"/>
    <property type="molecule type" value="Genomic_DNA"/>
</dbReference>
<dbReference type="GO" id="GO:0042500">
    <property type="term" value="F:aspartic endopeptidase activity, intramembrane cleaving"/>
    <property type="evidence" value="ECO:0007669"/>
    <property type="project" value="InterPro"/>
</dbReference>
<dbReference type="SMART" id="SM00730">
    <property type="entry name" value="PSN"/>
    <property type="match status" value="1"/>
</dbReference>
<comment type="similarity">
    <text evidence="2">Belongs to the peptidase A22B family.</text>
</comment>
<dbReference type="Pfam" id="PF04258">
    <property type="entry name" value="Peptidase_A22B"/>
    <property type="match status" value="1"/>
</dbReference>
<protein>
    <recommendedName>
        <fullName evidence="11">PA domain-containing protein</fullName>
    </recommendedName>
</protein>
<evidence type="ECO:0000259" key="11">
    <source>
        <dbReference type="Pfam" id="PF02225"/>
    </source>
</evidence>
<dbReference type="Pfam" id="PF02225">
    <property type="entry name" value="PA"/>
    <property type="match status" value="1"/>
</dbReference>
<dbReference type="InterPro" id="IPR003137">
    <property type="entry name" value="PA_domain"/>
</dbReference>
<feature type="transmembrane region" description="Helical" evidence="9">
    <location>
        <begin position="247"/>
        <end position="269"/>
    </location>
</feature>
<dbReference type="PANTHER" id="PTHR12174">
    <property type="entry name" value="SIGNAL PEPTIDE PEPTIDASE"/>
    <property type="match status" value="1"/>
</dbReference>
<dbReference type="GO" id="GO:0010008">
    <property type="term" value="C:endosome membrane"/>
    <property type="evidence" value="ECO:0007669"/>
    <property type="project" value="UniProtKB-SubCell"/>
</dbReference>
<evidence type="ECO:0000256" key="7">
    <source>
        <dbReference type="ARBA" id="ARBA00023136"/>
    </source>
</evidence>
<feature type="domain" description="PA" evidence="11">
    <location>
        <begin position="72"/>
        <end position="145"/>
    </location>
</feature>
<evidence type="ECO:0000256" key="4">
    <source>
        <dbReference type="ARBA" id="ARBA00022753"/>
    </source>
</evidence>
<feature type="transmembrane region" description="Helical" evidence="9">
    <location>
        <begin position="349"/>
        <end position="369"/>
    </location>
</feature>
<evidence type="ECO:0000256" key="8">
    <source>
        <dbReference type="SAM" id="MobiDB-lite"/>
    </source>
</evidence>
<dbReference type="Proteomes" id="UP000245119">
    <property type="component" value="Linkage Group LG2"/>
</dbReference>
<evidence type="ECO:0000256" key="9">
    <source>
        <dbReference type="SAM" id="Phobius"/>
    </source>
</evidence>
<proteinExistence type="inferred from homology"/>
<feature type="signal peptide" evidence="10">
    <location>
        <begin position="1"/>
        <end position="19"/>
    </location>
</feature>
<keyword evidence="5" id="KW-0378">Hydrolase</keyword>
<gene>
    <name evidence="12" type="ORF">C0Q70_03149</name>
</gene>
<name>A0A2T7PRX2_POMCA</name>
<dbReference type="GO" id="GO:0005765">
    <property type="term" value="C:lysosomal membrane"/>
    <property type="evidence" value="ECO:0007669"/>
    <property type="project" value="TreeGrafter"/>
</dbReference>
<comment type="subcellular location">
    <subcellularLocation>
        <location evidence="1">Endosome membrane</location>
        <topology evidence="1">Multi-pass membrane protein</topology>
    </subcellularLocation>
</comment>
<feature type="region of interest" description="Disordered" evidence="8">
    <location>
        <begin position="512"/>
        <end position="550"/>
    </location>
</feature>
<evidence type="ECO:0000256" key="2">
    <source>
        <dbReference type="ARBA" id="ARBA00006859"/>
    </source>
</evidence>
<keyword evidence="7 9" id="KW-0472">Membrane</keyword>
<keyword evidence="3 9" id="KW-0812">Transmembrane</keyword>
<evidence type="ECO:0000256" key="3">
    <source>
        <dbReference type="ARBA" id="ARBA00022692"/>
    </source>
</evidence>
<organism evidence="12 13">
    <name type="scientific">Pomacea canaliculata</name>
    <name type="common">Golden apple snail</name>
    <dbReference type="NCBI Taxonomy" id="400727"/>
    <lineage>
        <taxon>Eukaryota</taxon>
        <taxon>Metazoa</taxon>
        <taxon>Spiralia</taxon>
        <taxon>Lophotrochozoa</taxon>
        <taxon>Mollusca</taxon>
        <taxon>Gastropoda</taxon>
        <taxon>Caenogastropoda</taxon>
        <taxon>Architaenioglossa</taxon>
        <taxon>Ampullarioidea</taxon>
        <taxon>Ampullariidae</taxon>
        <taxon>Pomacea</taxon>
    </lineage>
</organism>
<dbReference type="STRING" id="400727.A0A2T7PRX2"/>
<accession>A0A2T7PRX2</accession>
<dbReference type="PANTHER" id="PTHR12174:SF103">
    <property type="entry name" value="INTRAMEMBRANE PROTEASE (IMPAS) FAMILY"/>
    <property type="match status" value="1"/>
</dbReference>
<evidence type="ECO:0000256" key="6">
    <source>
        <dbReference type="ARBA" id="ARBA00022989"/>
    </source>
</evidence>
<evidence type="ECO:0000256" key="1">
    <source>
        <dbReference type="ARBA" id="ARBA00004337"/>
    </source>
</evidence>
<keyword evidence="10" id="KW-0732">Signal</keyword>
<feature type="transmembrane region" description="Helical" evidence="9">
    <location>
        <begin position="479"/>
        <end position="497"/>
    </location>
</feature>
<dbReference type="OrthoDB" id="29661at2759"/>
<feature type="transmembrane region" description="Helical" evidence="9">
    <location>
        <begin position="170"/>
        <end position="189"/>
    </location>
</feature>
<dbReference type="GO" id="GO:0030660">
    <property type="term" value="C:Golgi-associated vesicle membrane"/>
    <property type="evidence" value="ECO:0007669"/>
    <property type="project" value="TreeGrafter"/>
</dbReference>
<feature type="chain" id="PRO_5015725542" description="PA domain-containing protein" evidence="10">
    <location>
        <begin position="20"/>
        <end position="550"/>
    </location>
</feature>
<dbReference type="GO" id="GO:0033619">
    <property type="term" value="P:membrane protein proteolysis"/>
    <property type="evidence" value="ECO:0007669"/>
    <property type="project" value="TreeGrafter"/>
</dbReference>
<comment type="caution">
    <text evidence="12">The sequence shown here is derived from an EMBL/GenBank/DDBJ whole genome shotgun (WGS) entry which is preliminary data.</text>
</comment>
<feature type="transmembrane region" description="Helical" evidence="9">
    <location>
        <begin position="296"/>
        <end position="313"/>
    </location>
</feature>
<sequence>MFSLVFVTILLTLVLGTHSKTGLIRVENVIPAVAQDVTAQIFCMEYNSISHELPDNYKEQHPSSLINFSSVFGCSGGFHSDISGKVVAVARGNCTFFEKAANIQEHGGVAALIVDYSNETFHTTPEGIGSSINITVAIISHEDFDTMMAIGDNLTVWLYAPKPPVFDPNAVIMFLLAATCVMLGSYWSASVHHARSTCRLEKREEEENKMGLETLSMGTGVIMSVALVIFFCLIITLLYFFYDYLVYIIMAIFSFAGVNAIFQTFLPLWKKLIPWDYRIPRISCLCLTCLKKMPEVRGVALLAVSTSFVVTWLCLRHESYSWVLQDVIGICFCLYIMRALLMPSLRACTVLLGLLFVYDIFFVFITPLFTKNGESVMIKVATGGDSKTGEQMPIVFRLPYFLSWEMAPCFADRYSLLGFGDIILPGLLITYNCTFDMKTYSTATHRCRLLYFLASSAAYVVGLVLTGVALYGMQSGQPALLYLVPCTLFTTVVIALVRQELGHMWRGHQAECPKKDDDAQASKIVHASSGSQDEEDVATPEESEHQSLLQ</sequence>